<gene>
    <name evidence="6" type="ORF">THAOC_18637</name>
</gene>
<dbReference type="InterPro" id="IPR011990">
    <property type="entry name" value="TPR-like_helical_dom_sf"/>
</dbReference>
<keyword evidence="2 4" id="KW-0863">Zinc-finger</keyword>
<dbReference type="PROSITE" id="PS01360">
    <property type="entry name" value="ZF_MYND_1"/>
    <property type="match status" value="1"/>
</dbReference>
<organism evidence="6 7">
    <name type="scientific">Thalassiosira oceanica</name>
    <name type="common">Marine diatom</name>
    <dbReference type="NCBI Taxonomy" id="159749"/>
    <lineage>
        <taxon>Eukaryota</taxon>
        <taxon>Sar</taxon>
        <taxon>Stramenopiles</taxon>
        <taxon>Ochrophyta</taxon>
        <taxon>Bacillariophyta</taxon>
        <taxon>Coscinodiscophyceae</taxon>
        <taxon>Thalassiosirophycidae</taxon>
        <taxon>Thalassiosirales</taxon>
        <taxon>Thalassiosiraceae</taxon>
        <taxon>Thalassiosira</taxon>
    </lineage>
</organism>
<keyword evidence="7" id="KW-1185">Reference proteome</keyword>
<evidence type="ECO:0000313" key="6">
    <source>
        <dbReference type="EMBL" id="EJK60941.1"/>
    </source>
</evidence>
<dbReference type="SUPFAM" id="SSF81901">
    <property type="entry name" value="HCP-like"/>
    <property type="match status" value="1"/>
</dbReference>
<comment type="caution">
    <text evidence="6">The sequence shown here is derived from an EMBL/GenBank/DDBJ whole genome shotgun (WGS) entry which is preliminary data.</text>
</comment>
<feature type="domain" description="MYND-type" evidence="5">
    <location>
        <begin position="20"/>
        <end position="61"/>
    </location>
</feature>
<dbReference type="PANTHER" id="PTHR43628:SF1">
    <property type="entry name" value="CHITIN SYNTHASE REGULATORY FACTOR 2-RELATED"/>
    <property type="match status" value="1"/>
</dbReference>
<dbReference type="PROSITE" id="PS50865">
    <property type="entry name" value="ZF_MYND_2"/>
    <property type="match status" value="1"/>
</dbReference>
<dbReference type="eggNOG" id="ENOG502SC8I">
    <property type="taxonomic scope" value="Eukaryota"/>
</dbReference>
<dbReference type="OrthoDB" id="188553at2759"/>
<dbReference type="Pfam" id="PF01753">
    <property type="entry name" value="zf-MYND"/>
    <property type="match status" value="1"/>
</dbReference>
<evidence type="ECO:0000259" key="5">
    <source>
        <dbReference type="PROSITE" id="PS50865"/>
    </source>
</evidence>
<dbReference type="GO" id="GO:0008270">
    <property type="term" value="F:zinc ion binding"/>
    <property type="evidence" value="ECO:0007669"/>
    <property type="project" value="UniProtKB-KW"/>
</dbReference>
<evidence type="ECO:0000256" key="1">
    <source>
        <dbReference type="ARBA" id="ARBA00022723"/>
    </source>
</evidence>
<evidence type="ECO:0000256" key="2">
    <source>
        <dbReference type="ARBA" id="ARBA00022771"/>
    </source>
</evidence>
<accession>K0SIT5</accession>
<dbReference type="Gene3D" id="1.25.40.10">
    <property type="entry name" value="Tetratricopeptide repeat domain"/>
    <property type="match status" value="1"/>
</dbReference>
<dbReference type="SUPFAM" id="SSF144232">
    <property type="entry name" value="HIT/MYND zinc finger-like"/>
    <property type="match status" value="1"/>
</dbReference>
<evidence type="ECO:0000256" key="3">
    <source>
        <dbReference type="ARBA" id="ARBA00022833"/>
    </source>
</evidence>
<dbReference type="Gene3D" id="6.10.140.2220">
    <property type="match status" value="1"/>
</dbReference>
<dbReference type="EMBL" id="AGNL01020557">
    <property type="protein sequence ID" value="EJK60941.1"/>
    <property type="molecule type" value="Genomic_DNA"/>
</dbReference>
<proteinExistence type="predicted"/>
<dbReference type="AlphaFoldDB" id="K0SIT5"/>
<reference evidence="6 7" key="1">
    <citation type="journal article" date="2012" name="Genome Biol.">
        <title>Genome and low-iron response of an oceanic diatom adapted to chronic iron limitation.</title>
        <authorList>
            <person name="Lommer M."/>
            <person name="Specht M."/>
            <person name="Roy A.S."/>
            <person name="Kraemer L."/>
            <person name="Andreson R."/>
            <person name="Gutowska M.A."/>
            <person name="Wolf J."/>
            <person name="Bergner S.V."/>
            <person name="Schilhabel M.B."/>
            <person name="Klostermeier U.C."/>
            <person name="Beiko R.G."/>
            <person name="Rosenstiel P."/>
            <person name="Hippler M."/>
            <person name="Laroche J."/>
        </authorList>
    </citation>
    <scope>NUCLEOTIDE SEQUENCE [LARGE SCALE GENOMIC DNA]</scope>
    <source>
        <strain evidence="6 7">CCMP1005</strain>
    </source>
</reference>
<protein>
    <recommendedName>
        <fullName evidence="5">MYND-type domain-containing protein</fullName>
    </recommendedName>
</protein>
<name>K0SIT5_THAOC</name>
<dbReference type="InterPro" id="IPR006597">
    <property type="entry name" value="Sel1-like"/>
</dbReference>
<sequence length="270" mass="29792">MASCVPVQAAATAANTEEVCANCGKEGSDEVKLKNCTACFLVKYCGVDCQKIHRKQHKKACKERAAELKDEKLYSHGHERAEGDFCPLCLLAIPFPLKVHSSYNACCTKTICKGCYLATERRALSDICSFCRTPISKTSEEALGRIQKRVAAKDPEAISELGVVHFYGALGLEKDATRAFNLWSEAAELGSITALFKISMAYYRGEGVAQDKAKAIRCWESAAMRGCAESRTMLGCVELENWNFDRAVRHFMISAKMGFKKALDGIKEIF</sequence>
<feature type="non-terminal residue" evidence="6">
    <location>
        <position position="270"/>
    </location>
</feature>
<evidence type="ECO:0000313" key="7">
    <source>
        <dbReference type="Proteomes" id="UP000266841"/>
    </source>
</evidence>
<dbReference type="Pfam" id="PF08238">
    <property type="entry name" value="Sel1"/>
    <property type="match status" value="2"/>
</dbReference>
<keyword evidence="3" id="KW-0862">Zinc</keyword>
<dbReference type="Proteomes" id="UP000266841">
    <property type="component" value="Unassembled WGS sequence"/>
</dbReference>
<evidence type="ECO:0000256" key="4">
    <source>
        <dbReference type="PROSITE-ProRule" id="PRU00134"/>
    </source>
</evidence>
<dbReference type="OMA" id="GCYLATE"/>
<dbReference type="InterPro" id="IPR002893">
    <property type="entry name" value="Znf_MYND"/>
</dbReference>
<dbReference type="InterPro" id="IPR052945">
    <property type="entry name" value="Mitotic_Regulator"/>
</dbReference>
<dbReference type="PANTHER" id="PTHR43628">
    <property type="entry name" value="ACTIVATOR OF C KINASE PROTEIN 1-RELATED"/>
    <property type="match status" value="1"/>
</dbReference>
<keyword evidence="1" id="KW-0479">Metal-binding</keyword>
<dbReference type="SMART" id="SM00671">
    <property type="entry name" value="SEL1"/>
    <property type="match status" value="3"/>
</dbReference>